<feature type="compositionally biased region" description="Acidic residues" evidence="1">
    <location>
        <begin position="195"/>
        <end position="208"/>
    </location>
</feature>
<evidence type="ECO:0000313" key="3">
    <source>
        <dbReference type="Proteomes" id="UP000198406"/>
    </source>
</evidence>
<sequence length="971" mass="108437">MHEISEFSKASVSRAGCFSYPSTDAKNLNHLTESDSHRQEANHLTESDSQRQEAGQASCEANPSLLARLDEATDKCGRRTSSRFSQQENEPAQKRPRQTSQSGSLRTTSDREADGLALDNLAATTTTNEQKGPVREAKARTSSSSSGRRTGMKASASASLSSTPMKMSSSQANGRPLRASVRVATRLPPNYVEESVQDEIPSDAEENDNASNPKRKGVRKSYVLNGRRSLAPLRNPPPPPQVPDGLKGKWTYTDETRMFLADFRDTAQVPKQDMKFLLKLMARDDLVVVSEGLWNPAFEKLLRLEYLEAAFGNQVQHKFRMFSRKKEGGYAEKPEGLSMRAKDFFQYLKIKVGKEGVSRRFAFTDFKGKRHEIDVDEVSIYMIDCDVPKILPLFYDKYVAHCKMPEILPGGEMCMMNAMNREGRPFMGPNLYIAPGGGFTSLHQDGEGTVDSGHSCITGYNEVVMLRRMPEEHKHFAAEQLGYDGVHRLPHDVGTTYENIWPKKSVINKWEEMNYCPSVFVLRPGQHLHINKGRLHTFRKVKMEPLEQDDCHHELRKDLLDRGIAKRDELCISIAFDWMFLGHSREAIHEEVKTALQCADICRNVGTSSLGIPETCLLKLAMLLSHNGGTICNDLLYPIRNAACQGILPHLQAIVQQEIESGSGISNKAKIADNQQDPDSYSVDPFGADYFCHTCKKELANSYFHCLGCERLLQKDLNICRMCLEEKKYGTNIRLGVACKSRNSDIIHAGILSKHGNAKGCSCRQGICRECGYCKSCSCRCHHEFQLHYRFFMIDELKDMVKRVEKLAKASDDHMESFAETREPTAEAGNFSTEHIEKEAVLPICDSEIQKSFGEAESCIQQSLPLSVDGTDTVTSEIVSDAIPIRASEINTNHLSLPRANGRSTLIALKQMPDQTVHHDAAHIAQNALLAPSGPVLVTSKELSLGDGVYETFFEDVKRNSTSPKSARIIP</sequence>
<evidence type="ECO:0008006" key="4">
    <source>
        <dbReference type="Google" id="ProtNLM"/>
    </source>
</evidence>
<proteinExistence type="predicted"/>
<name>A0A1Z5J8B9_FISSO</name>
<accession>A0A1Z5J8B9</accession>
<keyword evidence="3" id="KW-1185">Reference proteome</keyword>
<protein>
    <recommendedName>
        <fullName evidence="4">JmjC domain-containing protein</fullName>
    </recommendedName>
</protein>
<comment type="caution">
    <text evidence="2">The sequence shown here is derived from an EMBL/GenBank/DDBJ whole genome shotgun (WGS) entry which is preliminary data.</text>
</comment>
<gene>
    <name evidence="2" type="ORF">FisN_3Lh394</name>
</gene>
<feature type="compositionally biased region" description="Polar residues" evidence="1">
    <location>
        <begin position="20"/>
        <end position="31"/>
    </location>
</feature>
<evidence type="ECO:0000313" key="2">
    <source>
        <dbReference type="EMBL" id="GAX10199.1"/>
    </source>
</evidence>
<dbReference type="AlphaFoldDB" id="A0A1Z5J8B9"/>
<dbReference type="Proteomes" id="UP000198406">
    <property type="component" value="Unassembled WGS sequence"/>
</dbReference>
<feature type="compositionally biased region" description="Low complexity" evidence="1">
    <location>
        <begin position="157"/>
        <end position="170"/>
    </location>
</feature>
<feature type="compositionally biased region" description="Basic and acidic residues" evidence="1">
    <location>
        <begin position="68"/>
        <end position="77"/>
    </location>
</feature>
<feature type="region of interest" description="Disordered" evidence="1">
    <location>
        <begin position="1"/>
        <end position="221"/>
    </location>
</feature>
<organism evidence="2 3">
    <name type="scientific">Fistulifera solaris</name>
    <name type="common">Oleaginous diatom</name>
    <dbReference type="NCBI Taxonomy" id="1519565"/>
    <lineage>
        <taxon>Eukaryota</taxon>
        <taxon>Sar</taxon>
        <taxon>Stramenopiles</taxon>
        <taxon>Ochrophyta</taxon>
        <taxon>Bacillariophyta</taxon>
        <taxon>Bacillariophyceae</taxon>
        <taxon>Bacillariophycidae</taxon>
        <taxon>Naviculales</taxon>
        <taxon>Naviculaceae</taxon>
        <taxon>Fistulifera</taxon>
    </lineage>
</organism>
<evidence type="ECO:0000256" key="1">
    <source>
        <dbReference type="SAM" id="MobiDB-lite"/>
    </source>
</evidence>
<feature type="compositionally biased region" description="Polar residues" evidence="1">
    <location>
        <begin position="52"/>
        <end position="61"/>
    </location>
</feature>
<reference evidence="2 3" key="1">
    <citation type="journal article" date="2015" name="Plant Cell">
        <title>Oil accumulation by the oleaginous diatom Fistulifera solaris as revealed by the genome and transcriptome.</title>
        <authorList>
            <person name="Tanaka T."/>
            <person name="Maeda Y."/>
            <person name="Veluchamy A."/>
            <person name="Tanaka M."/>
            <person name="Abida H."/>
            <person name="Marechal E."/>
            <person name="Bowler C."/>
            <person name="Muto M."/>
            <person name="Sunaga Y."/>
            <person name="Tanaka M."/>
            <person name="Yoshino T."/>
            <person name="Taniguchi T."/>
            <person name="Fukuda Y."/>
            <person name="Nemoto M."/>
            <person name="Matsumoto M."/>
            <person name="Wong P.S."/>
            <person name="Aburatani S."/>
            <person name="Fujibuchi W."/>
        </authorList>
    </citation>
    <scope>NUCLEOTIDE SEQUENCE [LARGE SCALE GENOMIC DNA]</scope>
    <source>
        <strain evidence="2 3">JPCC DA0580</strain>
    </source>
</reference>
<feature type="compositionally biased region" description="Low complexity" evidence="1">
    <location>
        <begin position="140"/>
        <end position="149"/>
    </location>
</feature>
<dbReference type="Gene3D" id="2.60.120.650">
    <property type="entry name" value="Cupin"/>
    <property type="match status" value="1"/>
</dbReference>
<dbReference type="InParanoid" id="A0A1Z5J8B9"/>
<feature type="compositionally biased region" description="Basic and acidic residues" evidence="1">
    <location>
        <begin position="32"/>
        <end position="51"/>
    </location>
</feature>
<feature type="compositionally biased region" description="Low complexity" evidence="1">
    <location>
        <begin position="115"/>
        <end position="128"/>
    </location>
</feature>
<dbReference type="OrthoDB" id="45577at2759"/>
<dbReference type="EMBL" id="BDSP01000016">
    <property type="protein sequence ID" value="GAX10199.1"/>
    <property type="molecule type" value="Genomic_DNA"/>
</dbReference>
<feature type="compositionally biased region" description="Polar residues" evidence="1">
    <location>
        <begin position="98"/>
        <end position="107"/>
    </location>
</feature>